<evidence type="ECO:0000313" key="1">
    <source>
        <dbReference type="EMBL" id="MET3655013.1"/>
    </source>
</evidence>
<proteinExistence type="predicted"/>
<dbReference type="RefSeq" id="WP_187046175.1">
    <property type="nucleotide sequence ID" value="NZ_CP146246.1"/>
</dbReference>
<evidence type="ECO:0000313" key="2">
    <source>
        <dbReference type="Proteomes" id="UP001549104"/>
    </source>
</evidence>
<sequence>MIRKGRFAVWGNKEFELISYQRQYYLQSENPLDMENGFVRKNGEKQVFIKPVSIRELEDAYEIVPYAMIAGYRFSLEGYNEKTGEVALVTNNSFVKEKVDVQAYGKFEYIIEVSLDEIRLEEDRIPIRGFEGLHT</sequence>
<reference evidence="1 2" key="1">
    <citation type="submission" date="2024-06" db="EMBL/GenBank/DDBJ databases">
        <title>Sorghum-associated microbial communities from plants grown in Nebraska, USA.</title>
        <authorList>
            <person name="Schachtman D."/>
        </authorList>
    </citation>
    <scope>NUCLEOTIDE SEQUENCE [LARGE SCALE GENOMIC DNA]</scope>
    <source>
        <strain evidence="1 2">1288</strain>
    </source>
</reference>
<protein>
    <submittedName>
        <fullName evidence="1">Uncharacterized protein</fullName>
    </submittedName>
</protein>
<dbReference type="Proteomes" id="UP001549104">
    <property type="component" value="Unassembled WGS sequence"/>
</dbReference>
<comment type="caution">
    <text evidence="1">The sequence shown here is derived from an EMBL/GenBank/DDBJ whole genome shotgun (WGS) entry which is preliminary data.</text>
</comment>
<keyword evidence="2" id="KW-1185">Reference proteome</keyword>
<accession>A0ABV2K4P1</accession>
<name>A0ABV2K4P1_SPOPS</name>
<dbReference type="EMBL" id="JBEPME010000001">
    <property type="protein sequence ID" value="MET3655013.1"/>
    <property type="molecule type" value="Genomic_DNA"/>
</dbReference>
<gene>
    <name evidence="1" type="ORF">ABIC55_000097</name>
</gene>
<organism evidence="1 2">
    <name type="scientific">Sporosarcina psychrophila</name>
    <name type="common">Bacillus psychrophilus</name>
    <dbReference type="NCBI Taxonomy" id="1476"/>
    <lineage>
        <taxon>Bacteria</taxon>
        <taxon>Bacillati</taxon>
        <taxon>Bacillota</taxon>
        <taxon>Bacilli</taxon>
        <taxon>Bacillales</taxon>
        <taxon>Caryophanaceae</taxon>
        <taxon>Sporosarcina</taxon>
    </lineage>
</organism>